<dbReference type="OrthoDB" id="9782889at2"/>
<dbReference type="PANTHER" id="PTHR43691">
    <property type="entry name" value="URIDINE PHOSPHORYLASE"/>
    <property type="match status" value="1"/>
</dbReference>
<dbReference type="EMBL" id="LR215037">
    <property type="protein sequence ID" value="VEU75431.1"/>
    <property type="molecule type" value="Genomic_DNA"/>
</dbReference>
<dbReference type="InterPro" id="IPR035994">
    <property type="entry name" value="Nucleoside_phosphorylase_sf"/>
</dbReference>
<reference evidence="5 6" key="1">
    <citation type="submission" date="2019-01" db="EMBL/GenBank/DDBJ databases">
        <authorList>
            <consortium name="Pathogen Informatics"/>
        </authorList>
    </citation>
    <scope>NUCLEOTIDE SEQUENCE [LARGE SCALE GENOMIC DNA]</scope>
    <source>
        <strain evidence="5 6">NCTC10168</strain>
    </source>
</reference>
<evidence type="ECO:0000313" key="6">
    <source>
        <dbReference type="Proteomes" id="UP000290243"/>
    </source>
</evidence>
<dbReference type="SUPFAM" id="SSF53167">
    <property type="entry name" value="Purine and uridine phosphorylases"/>
    <property type="match status" value="1"/>
</dbReference>
<organism evidence="5 6">
    <name type="scientific">Mycoplasmopsis maculosa</name>
    <dbReference type="NCBI Taxonomy" id="114885"/>
    <lineage>
        <taxon>Bacteria</taxon>
        <taxon>Bacillati</taxon>
        <taxon>Mycoplasmatota</taxon>
        <taxon>Mycoplasmoidales</taxon>
        <taxon>Metamycoplasmataceae</taxon>
        <taxon>Mycoplasmopsis</taxon>
    </lineage>
</organism>
<keyword evidence="6" id="KW-1185">Reference proteome</keyword>
<dbReference type="KEGG" id="mmau:NCTC10168_00351"/>
<dbReference type="GO" id="GO:0005829">
    <property type="term" value="C:cytosol"/>
    <property type="evidence" value="ECO:0007669"/>
    <property type="project" value="TreeGrafter"/>
</dbReference>
<evidence type="ECO:0000256" key="2">
    <source>
        <dbReference type="ARBA" id="ARBA00021980"/>
    </source>
</evidence>
<dbReference type="GO" id="GO:0004850">
    <property type="term" value="F:uridine phosphorylase activity"/>
    <property type="evidence" value="ECO:0007669"/>
    <property type="project" value="UniProtKB-EC"/>
</dbReference>
<evidence type="ECO:0000259" key="4">
    <source>
        <dbReference type="Pfam" id="PF01048"/>
    </source>
</evidence>
<dbReference type="Pfam" id="PF01048">
    <property type="entry name" value="PNP_UDP_1"/>
    <property type="match status" value="1"/>
</dbReference>
<gene>
    <name evidence="5" type="primary">deoD3</name>
    <name evidence="5" type="ORF">NCTC10168_00351</name>
</gene>
<feature type="domain" description="Nucleoside phosphorylase" evidence="4">
    <location>
        <begin position="14"/>
        <end position="220"/>
    </location>
</feature>
<dbReference type="AlphaFoldDB" id="A0A449B495"/>
<proteinExistence type="predicted"/>
<sequence>MSIHINAKKNDIARIVILSGDPNRMKFMAYKYLDDVKEVSNLRNASFYTGYYKGKKITFGSHGMGQYSTGTYANELYVEYGVDVIIRCGSASTYRKEWKLLDLVIINRSYSDNTAISMLNNNELQKVYYPDKILTDELINSAKKLNFDYKIGSVHSADVFYSIRNIEDTIKETASDVVDAESYALFAVAKRYGKKAASILQISDILPNMEFVDSITREQKFNKSFETVLQMISDYKAL</sequence>
<dbReference type="Proteomes" id="UP000290243">
    <property type="component" value="Chromosome"/>
</dbReference>
<comment type="catalytic activity">
    <reaction evidence="3">
        <text>uridine + phosphate = alpha-D-ribose 1-phosphate + uracil</text>
        <dbReference type="Rhea" id="RHEA:24388"/>
        <dbReference type="ChEBI" id="CHEBI:16704"/>
        <dbReference type="ChEBI" id="CHEBI:17568"/>
        <dbReference type="ChEBI" id="CHEBI:43474"/>
        <dbReference type="ChEBI" id="CHEBI:57720"/>
        <dbReference type="EC" id="2.4.2.3"/>
    </reaction>
</comment>
<evidence type="ECO:0000256" key="3">
    <source>
        <dbReference type="ARBA" id="ARBA00048447"/>
    </source>
</evidence>
<dbReference type="PANTHER" id="PTHR43691:SF11">
    <property type="entry name" value="FI09636P-RELATED"/>
    <property type="match status" value="1"/>
</dbReference>
<protein>
    <recommendedName>
        <fullName evidence="2">Uridine phosphorylase</fullName>
        <ecNumber evidence="1">2.4.2.3</ecNumber>
    </recommendedName>
</protein>
<name>A0A449B495_9BACT</name>
<accession>A0A449B495</accession>
<evidence type="ECO:0000313" key="5">
    <source>
        <dbReference type="EMBL" id="VEU75431.1"/>
    </source>
</evidence>
<dbReference type="Gene3D" id="3.40.50.1580">
    <property type="entry name" value="Nucleoside phosphorylase domain"/>
    <property type="match status" value="1"/>
</dbReference>
<dbReference type="RefSeq" id="WP_129646513.1">
    <property type="nucleotide sequence ID" value="NZ_LR215037.1"/>
</dbReference>
<dbReference type="EC" id="2.4.2.3" evidence="1"/>
<keyword evidence="5" id="KW-0328">Glycosyltransferase</keyword>
<dbReference type="GO" id="GO:0006152">
    <property type="term" value="P:purine nucleoside catabolic process"/>
    <property type="evidence" value="ECO:0007669"/>
    <property type="project" value="TreeGrafter"/>
</dbReference>
<evidence type="ECO:0000256" key="1">
    <source>
        <dbReference type="ARBA" id="ARBA00011888"/>
    </source>
</evidence>
<keyword evidence="5" id="KW-0808">Transferase</keyword>
<dbReference type="InterPro" id="IPR000845">
    <property type="entry name" value="Nucleoside_phosphorylase_d"/>
</dbReference>
<dbReference type="GO" id="GO:0004731">
    <property type="term" value="F:purine-nucleoside phosphorylase activity"/>
    <property type="evidence" value="ECO:0007669"/>
    <property type="project" value="TreeGrafter"/>
</dbReference>